<evidence type="ECO:0000256" key="1">
    <source>
        <dbReference type="SAM" id="Phobius"/>
    </source>
</evidence>
<keyword evidence="1" id="KW-0472">Membrane</keyword>
<evidence type="ECO:0000313" key="3">
    <source>
        <dbReference type="Proteomes" id="UP000318521"/>
    </source>
</evidence>
<dbReference type="AlphaFoldDB" id="A0A553ZU34"/>
<gene>
    <name evidence="2" type="ORF">FN960_18540</name>
</gene>
<sequence length="60" mass="7185">MKFFSYALLFWLLFGAGIPLLLRLMIIRPIAGYITLGVILVIWFSVHHYIKFKKRRPIEY</sequence>
<comment type="caution">
    <text evidence="2">The sequence shown here is derived from an EMBL/GenBank/DDBJ whole genome shotgun (WGS) entry which is preliminary data.</text>
</comment>
<protein>
    <submittedName>
        <fullName evidence="2">Uncharacterized protein</fullName>
    </submittedName>
</protein>
<keyword evidence="3" id="KW-1185">Reference proteome</keyword>
<reference evidence="2 3" key="1">
    <citation type="submission" date="2019-07" db="EMBL/GenBank/DDBJ databases">
        <authorList>
            <person name="Park Y.J."/>
            <person name="Jeong S.E."/>
            <person name="Jung H.S."/>
        </authorList>
    </citation>
    <scope>NUCLEOTIDE SEQUENCE [LARGE SCALE GENOMIC DNA]</scope>
    <source>
        <strain evidence="3">P16(2019)</strain>
    </source>
</reference>
<dbReference type="EMBL" id="VLXZ01000016">
    <property type="protein sequence ID" value="TSB44974.1"/>
    <property type="molecule type" value="Genomic_DNA"/>
</dbReference>
<dbReference type="Proteomes" id="UP000318521">
    <property type="component" value="Unassembled WGS sequence"/>
</dbReference>
<feature type="transmembrane region" description="Helical" evidence="1">
    <location>
        <begin position="25"/>
        <end position="46"/>
    </location>
</feature>
<dbReference type="RefSeq" id="WP_143850366.1">
    <property type="nucleotide sequence ID" value="NZ_VLXZ01000016.1"/>
</dbReference>
<accession>A0A553ZU34</accession>
<name>A0A553ZU34_9BACI</name>
<proteinExistence type="predicted"/>
<keyword evidence="1" id="KW-1133">Transmembrane helix</keyword>
<keyword evidence="1" id="KW-0812">Transmembrane</keyword>
<organism evidence="2 3">
    <name type="scientific">Alkalicoccobacillus porphyridii</name>
    <dbReference type="NCBI Taxonomy" id="2597270"/>
    <lineage>
        <taxon>Bacteria</taxon>
        <taxon>Bacillati</taxon>
        <taxon>Bacillota</taxon>
        <taxon>Bacilli</taxon>
        <taxon>Bacillales</taxon>
        <taxon>Bacillaceae</taxon>
        <taxon>Alkalicoccobacillus</taxon>
    </lineage>
</organism>
<evidence type="ECO:0000313" key="2">
    <source>
        <dbReference type="EMBL" id="TSB44974.1"/>
    </source>
</evidence>